<gene>
    <name evidence="2" type="ORF">LF1_00810</name>
</gene>
<protein>
    <submittedName>
        <fullName evidence="2">Uncharacterized protein</fullName>
    </submittedName>
</protein>
<dbReference type="PROSITE" id="PS51257">
    <property type="entry name" value="PROKAR_LIPOPROTEIN"/>
    <property type="match status" value="1"/>
</dbReference>
<feature type="transmembrane region" description="Helical" evidence="1">
    <location>
        <begin position="174"/>
        <end position="197"/>
    </location>
</feature>
<keyword evidence="3" id="KW-1185">Reference proteome</keyword>
<dbReference type="EMBL" id="VRLW01000001">
    <property type="protein sequence ID" value="KAA1257594.1"/>
    <property type="molecule type" value="Genomic_DNA"/>
</dbReference>
<dbReference type="Proteomes" id="UP000322699">
    <property type="component" value="Unassembled WGS sequence"/>
</dbReference>
<dbReference type="AlphaFoldDB" id="A0A5B1CE21"/>
<dbReference type="RefSeq" id="WP_149752506.1">
    <property type="nucleotide sequence ID" value="NZ_LWSK01000143.1"/>
</dbReference>
<name>A0A5B1CE21_9BACT</name>
<accession>A0A5B1CE21</accession>
<keyword evidence="1" id="KW-1133">Transmembrane helix</keyword>
<proteinExistence type="predicted"/>
<evidence type="ECO:0000313" key="2">
    <source>
        <dbReference type="EMBL" id="KAA1257594.1"/>
    </source>
</evidence>
<keyword evidence="1" id="KW-0472">Membrane</keyword>
<comment type="caution">
    <text evidence="2">The sequence shown here is derived from an EMBL/GenBank/DDBJ whole genome shotgun (WGS) entry which is preliminary data.</text>
</comment>
<sequence>MITEQCRMSIRDMVLVFLAAFVLVSCMMAPTTPLQTVIVSSDEGEKVSYTVPVNHRDLVSIRNRLESYGEIVDHPLLGTNRWIAETSRFYVKAAQPLWQHHNTSTATSGAKIRQVSHQSSVTVSMEPHHPASRSWNRIASAADARIDQIERHQSIQSQNLGPAPVKLGSVVNVYWTRTSLLTALIVGLSMTGCVAIWKRFYPTRQFQQLSVSQPVLTGTDHQWIALEVLPQWVRLHQTNGAILRRGFVAVLVVSSIVSLA</sequence>
<evidence type="ECO:0000256" key="1">
    <source>
        <dbReference type="SAM" id="Phobius"/>
    </source>
</evidence>
<organism evidence="2 3">
    <name type="scientific">Rubripirellula obstinata</name>
    <dbReference type="NCBI Taxonomy" id="406547"/>
    <lineage>
        <taxon>Bacteria</taxon>
        <taxon>Pseudomonadati</taxon>
        <taxon>Planctomycetota</taxon>
        <taxon>Planctomycetia</taxon>
        <taxon>Pirellulales</taxon>
        <taxon>Pirellulaceae</taxon>
        <taxon>Rubripirellula</taxon>
    </lineage>
</organism>
<reference evidence="2 3" key="1">
    <citation type="submission" date="2019-08" db="EMBL/GenBank/DDBJ databases">
        <title>Deep-cultivation of Planctomycetes and their phenomic and genomic characterization uncovers novel biology.</title>
        <authorList>
            <person name="Wiegand S."/>
            <person name="Jogler M."/>
            <person name="Boedeker C."/>
            <person name="Pinto D."/>
            <person name="Vollmers J."/>
            <person name="Rivas-Marin E."/>
            <person name="Kohn T."/>
            <person name="Peeters S.H."/>
            <person name="Heuer A."/>
            <person name="Rast P."/>
            <person name="Oberbeckmann S."/>
            <person name="Bunk B."/>
            <person name="Jeske O."/>
            <person name="Meyerdierks A."/>
            <person name="Storesund J.E."/>
            <person name="Kallscheuer N."/>
            <person name="Luecker S."/>
            <person name="Lage O.M."/>
            <person name="Pohl T."/>
            <person name="Merkel B.J."/>
            <person name="Hornburger P."/>
            <person name="Mueller R.-W."/>
            <person name="Bruemmer F."/>
            <person name="Labrenz M."/>
            <person name="Spormann A.M."/>
            <person name="Op Den Camp H."/>
            <person name="Overmann J."/>
            <person name="Amann R."/>
            <person name="Jetten M.S.M."/>
            <person name="Mascher T."/>
            <person name="Medema M.H."/>
            <person name="Devos D.P."/>
            <person name="Kaster A.-K."/>
            <person name="Ovreas L."/>
            <person name="Rohde M."/>
            <person name="Galperin M.Y."/>
            <person name="Jogler C."/>
        </authorList>
    </citation>
    <scope>NUCLEOTIDE SEQUENCE [LARGE SCALE GENOMIC DNA]</scope>
    <source>
        <strain evidence="2 3">LF1</strain>
    </source>
</reference>
<keyword evidence="1" id="KW-0812">Transmembrane</keyword>
<evidence type="ECO:0000313" key="3">
    <source>
        <dbReference type="Proteomes" id="UP000322699"/>
    </source>
</evidence>